<dbReference type="AlphaFoldDB" id="A0A2P4XU39"/>
<dbReference type="GO" id="GO:0005730">
    <property type="term" value="C:nucleolus"/>
    <property type="evidence" value="ECO:0007669"/>
    <property type="project" value="TreeGrafter"/>
</dbReference>
<evidence type="ECO:0000259" key="2">
    <source>
        <dbReference type="Pfam" id="PF10441"/>
    </source>
</evidence>
<sequence length="564" mass="64059">MTEAFDWDAALSLVRWQRTRRGYDGDADLLQTGFGLLQPDADAQFGPQSALSRAERAFNLPWQRVASEVLQFAVFLVTKAKRDETRPQQTRQGLRLLQLALNVFAVKGDAQLTSLPLNSCNLLLSALAETLEKVQQDEQTLQTLQDVKAVFLYLFGLPSERTTTMTVSFQMYRPPTNVYADFLKRALNAIFAAVTELKDEEKSLVYVDLLFAALFVFQELQKTQTNKKKVFLAIAKTSLRDIVAYRHALVALQKQGVSDVEAATKMLDRVVEDALFDAEHIRQYDGAMVHAAMWQKENCESQGETDDKKTKKRRKAGGAKTSPGLVSYQKNLFDELLNLLSDREIQLEMKASVGGFFEVLVRGFATRIREAANTKIEDTKTDLKTSRKRAAIVIATTSTTYSPFKFWSELCAVTYAAFQQATEKNDFLPVLVTLYNALFRALCECDVYRVTEDTEEREQFQTMEKYCSEWSSNLARLYGYMKDHDVQLRKHVVYILMAFLVGVTRDKLAVRFQQKLRPGVFALLDVCSPYEKEQLFGALDSTGKSLLKTLDTSYKLTHRYVGKV</sequence>
<dbReference type="Pfam" id="PF10441">
    <property type="entry name" value="Urb2"/>
    <property type="match status" value="1"/>
</dbReference>
<keyword evidence="4" id="KW-1185">Reference proteome</keyword>
<protein>
    <recommendedName>
        <fullName evidence="2">Nucleolar 27S pre-rRNA processing Urb2/Npa2 C-terminal domain-containing protein</fullName>
    </recommendedName>
</protein>
<dbReference type="PANTHER" id="PTHR15682">
    <property type="entry name" value="UNHEALTHY RIBOSOME BIOGENESIS PROTEIN 2 HOMOLOG"/>
    <property type="match status" value="1"/>
</dbReference>
<organism evidence="3 4">
    <name type="scientific">Phytophthora palmivora</name>
    <dbReference type="NCBI Taxonomy" id="4796"/>
    <lineage>
        <taxon>Eukaryota</taxon>
        <taxon>Sar</taxon>
        <taxon>Stramenopiles</taxon>
        <taxon>Oomycota</taxon>
        <taxon>Peronosporomycetes</taxon>
        <taxon>Peronosporales</taxon>
        <taxon>Peronosporaceae</taxon>
        <taxon>Phytophthora</taxon>
    </lineage>
</organism>
<proteinExistence type="predicted"/>
<feature type="region of interest" description="Disordered" evidence="1">
    <location>
        <begin position="298"/>
        <end position="323"/>
    </location>
</feature>
<evidence type="ECO:0000256" key="1">
    <source>
        <dbReference type="SAM" id="MobiDB-lite"/>
    </source>
</evidence>
<dbReference type="InterPro" id="IPR018849">
    <property type="entry name" value="Urb2/Npa2_C"/>
</dbReference>
<evidence type="ECO:0000313" key="3">
    <source>
        <dbReference type="EMBL" id="POM69095.1"/>
    </source>
</evidence>
<feature type="domain" description="Nucleolar 27S pre-rRNA processing Urb2/Npa2 C-terminal" evidence="2">
    <location>
        <begin position="405"/>
        <end position="563"/>
    </location>
</feature>
<dbReference type="Proteomes" id="UP000237271">
    <property type="component" value="Unassembled WGS sequence"/>
</dbReference>
<dbReference type="InterPro" id="IPR052609">
    <property type="entry name" value="Ribosome_Biogenesis_Reg"/>
</dbReference>
<dbReference type="OrthoDB" id="160374at2759"/>
<dbReference type="EMBL" id="NCKW01007945">
    <property type="protein sequence ID" value="POM69095.1"/>
    <property type="molecule type" value="Genomic_DNA"/>
</dbReference>
<name>A0A2P4XU39_9STRA</name>
<gene>
    <name evidence="3" type="ORF">PHPALM_14653</name>
</gene>
<evidence type="ECO:0000313" key="4">
    <source>
        <dbReference type="Proteomes" id="UP000237271"/>
    </source>
</evidence>
<dbReference type="GO" id="GO:0042254">
    <property type="term" value="P:ribosome biogenesis"/>
    <property type="evidence" value="ECO:0007669"/>
    <property type="project" value="TreeGrafter"/>
</dbReference>
<comment type="caution">
    <text evidence="3">The sequence shown here is derived from an EMBL/GenBank/DDBJ whole genome shotgun (WGS) entry which is preliminary data.</text>
</comment>
<accession>A0A2P4XU39</accession>
<dbReference type="PANTHER" id="PTHR15682:SF2">
    <property type="entry name" value="UNHEALTHY RIBOSOME BIOGENESIS PROTEIN 2 HOMOLOG"/>
    <property type="match status" value="1"/>
</dbReference>
<reference evidence="3 4" key="1">
    <citation type="journal article" date="2017" name="Genome Biol. Evol.">
        <title>Phytophthora megakarya and P. palmivora, closely related causal agents of cacao black pod rot, underwent increases in genome sizes and gene numbers by different mechanisms.</title>
        <authorList>
            <person name="Ali S.S."/>
            <person name="Shao J."/>
            <person name="Lary D.J."/>
            <person name="Kronmiller B."/>
            <person name="Shen D."/>
            <person name="Strem M.D."/>
            <person name="Amoako-Attah I."/>
            <person name="Akrofi A.Y."/>
            <person name="Begoude B.A."/>
            <person name="Ten Hoopen G.M."/>
            <person name="Coulibaly K."/>
            <person name="Kebe B.I."/>
            <person name="Melnick R.L."/>
            <person name="Guiltinan M.J."/>
            <person name="Tyler B.M."/>
            <person name="Meinhardt L.W."/>
            <person name="Bailey B.A."/>
        </authorList>
    </citation>
    <scope>NUCLEOTIDE SEQUENCE [LARGE SCALE GENOMIC DNA]</scope>
    <source>
        <strain evidence="4">sbr112.9</strain>
    </source>
</reference>